<evidence type="ECO:0000313" key="1">
    <source>
        <dbReference type="EMBL" id="KAF0746738.1"/>
    </source>
</evidence>
<organism evidence="1 2">
    <name type="scientific">Aphis craccivora</name>
    <name type="common">Cowpea aphid</name>
    <dbReference type="NCBI Taxonomy" id="307492"/>
    <lineage>
        <taxon>Eukaryota</taxon>
        <taxon>Metazoa</taxon>
        <taxon>Ecdysozoa</taxon>
        <taxon>Arthropoda</taxon>
        <taxon>Hexapoda</taxon>
        <taxon>Insecta</taxon>
        <taxon>Pterygota</taxon>
        <taxon>Neoptera</taxon>
        <taxon>Paraneoptera</taxon>
        <taxon>Hemiptera</taxon>
        <taxon>Sternorrhyncha</taxon>
        <taxon>Aphidomorpha</taxon>
        <taxon>Aphidoidea</taxon>
        <taxon>Aphididae</taxon>
        <taxon>Aphidini</taxon>
        <taxon>Aphis</taxon>
        <taxon>Aphis</taxon>
    </lineage>
</organism>
<dbReference type="Proteomes" id="UP000478052">
    <property type="component" value="Unassembled WGS sequence"/>
</dbReference>
<sequence length="84" mass="10287">MSYELFMRIFVLNFQHLIIKTEHFIILIPMIDKFCQNQFCLKISVFSLIFNLLLLTPPKYQIDSLSFQKRYYLRKSKHFYCPKT</sequence>
<evidence type="ECO:0000313" key="2">
    <source>
        <dbReference type="Proteomes" id="UP000478052"/>
    </source>
</evidence>
<comment type="caution">
    <text evidence="1">The sequence shown here is derived from an EMBL/GenBank/DDBJ whole genome shotgun (WGS) entry which is preliminary data.</text>
</comment>
<protein>
    <submittedName>
        <fullName evidence="1">Uncharacterized protein</fullName>
    </submittedName>
</protein>
<dbReference type="EMBL" id="VUJU01007096">
    <property type="protein sequence ID" value="KAF0746738.1"/>
    <property type="molecule type" value="Genomic_DNA"/>
</dbReference>
<dbReference type="AlphaFoldDB" id="A0A6G0Y0R1"/>
<name>A0A6G0Y0R1_APHCR</name>
<keyword evidence="2" id="KW-1185">Reference proteome</keyword>
<accession>A0A6G0Y0R1</accession>
<reference evidence="1 2" key="1">
    <citation type="submission" date="2019-08" db="EMBL/GenBank/DDBJ databases">
        <title>Whole genome of Aphis craccivora.</title>
        <authorList>
            <person name="Voronova N.V."/>
            <person name="Shulinski R.S."/>
            <person name="Bandarenka Y.V."/>
            <person name="Zhorov D.G."/>
            <person name="Warner D."/>
        </authorList>
    </citation>
    <scope>NUCLEOTIDE SEQUENCE [LARGE SCALE GENOMIC DNA]</scope>
    <source>
        <strain evidence="1">180601</strain>
        <tissue evidence="1">Whole Body</tissue>
    </source>
</reference>
<gene>
    <name evidence="1" type="ORF">FWK35_00019257</name>
</gene>
<proteinExistence type="predicted"/>